<proteinExistence type="predicted"/>
<keyword evidence="10" id="KW-1185">Reference proteome</keyword>
<feature type="transmembrane region" description="Helical" evidence="6">
    <location>
        <begin position="117"/>
        <end position="146"/>
    </location>
</feature>
<evidence type="ECO:0000313" key="9">
    <source>
        <dbReference type="Proteomes" id="UP001224412"/>
    </source>
</evidence>
<reference evidence="8 10" key="1">
    <citation type="submission" date="2023-05" db="EMBL/GenBank/DDBJ databases">
        <title>Metabolic capabilities are highly conserved among human nasal-associated Corynebacterium species in pangenomic analyses.</title>
        <authorList>
            <person name="Tran T.H."/>
            <person name="Roberts A.Q."/>
            <person name="Escapa I.F."/>
            <person name="Gao W."/>
            <person name="Conlan S."/>
            <person name="Kong H."/>
            <person name="Segre J.A."/>
            <person name="Kelly M.S."/>
            <person name="Lemon K.P."/>
        </authorList>
    </citation>
    <scope>NUCLEOTIDE SEQUENCE</scope>
    <source>
        <strain evidence="8">KPL2773</strain>
        <strain evidence="7 10">KPL3772</strain>
    </source>
</reference>
<organism evidence="8 9">
    <name type="scientific">Corynebacterium pseudodiphtheriticum</name>
    <dbReference type="NCBI Taxonomy" id="37637"/>
    <lineage>
        <taxon>Bacteria</taxon>
        <taxon>Bacillati</taxon>
        <taxon>Actinomycetota</taxon>
        <taxon>Actinomycetes</taxon>
        <taxon>Mycobacteriales</taxon>
        <taxon>Corynebacteriaceae</taxon>
        <taxon>Corynebacterium</taxon>
    </lineage>
</organism>
<dbReference type="Proteomes" id="UP001239759">
    <property type="component" value="Unassembled WGS sequence"/>
</dbReference>
<evidence type="ECO:0000256" key="5">
    <source>
        <dbReference type="ARBA" id="ARBA00023136"/>
    </source>
</evidence>
<evidence type="ECO:0000313" key="10">
    <source>
        <dbReference type="Proteomes" id="UP001239759"/>
    </source>
</evidence>
<evidence type="ECO:0000256" key="6">
    <source>
        <dbReference type="SAM" id="Phobius"/>
    </source>
</evidence>
<evidence type="ECO:0000313" key="7">
    <source>
        <dbReference type="EMBL" id="MDK4290560.1"/>
    </source>
</evidence>
<evidence type="ECO:0000256" key="4">
    <source>
        <dbReference type="ARBA" id="ARBA00022989"/>
    </source>
</evidence>
<keyword evidence="4 6" id="KW-1133">Transmembrane helix</keyword>
<keyword evidence="3 6" id="KW-0812">Transmembrane</keyword>
<dbReference type="GO" id="GO:0005886">
    <property type="term" value="C:plasma membrane"/>
    <property type="evidence" value="ECO:0007669"/>
    <property type="project" value="UniProtKB-SubCell"/>
</dbReference>
<evidence type="ECO:0000256" key="1">
    <source>
        <dbReference type="ARBA" id="ARBA00004651"/>
    </source>
</evidence>
<feature type="transmembrane region" description="Helical" evidence="6">
    <location>
        <begin position="273"/>
        <end position="294"/>
    </location>
</feature>
<dbReference type="PANTHER" id="PTHR39087">
    <property type="entry name" value="UPF0104 MEMBRANE PROTEIN MJ1595"/>
    <property type="match status" value="1"/>
</dbReference>
<dbReference type="AlphaFoldDB" id="A0AAP4BNC6"/>
<feature type="transmembrane region" description="Helical" evidence="6">
    <location>
        <begin position="7"/>
        <end position="25"/>
    </location>
</feature>
<protein>
    <submittedName>
        <fullName evidence="8">YbhN family protein</fullName>
    </submittedName>
</protein>
<gene>
    <name evidence="7" type="ORF">QPX23_07475</name>
    <name evidence="8" type="ORF">QPX42_00765</name>
</gene>
<evidence type="ECO:0000256" key="2">
    <source>
        <dbReference type="ARBA" id="ARBA00022475"/>
    </source>
</evidence>
<dbReference type="InterPro" id="IPR022791">
    <property type="entry name" value="L-PG_synthase/AglD"/>
</dbReference>
<dbReference type="PANTHER" id="PTHR39087:SF2">
    <property type="entry name" value="UPF0104 MEMBRANE PROTEIN MJ1595"/>
    <property type="match status" value="1"/>
</dbReference>
<evidence type="ECO:0000256" key="3">
    <source>
        <dbReference type="ARBA" id="ARBA00022692"/>
    </source>
</evidence>
<dbReference type="EMBL" id="JASNVH010000001">
    <property type="protein sequence ID" value="MDK4306094.1"/>
    <property type="molecule type" value="Genomic_DNA"/>
</dbReference>
<keyword evidence="2" id="KW-1003">Cell membrane</keyword>
<comment type="caution">
    <text evidence="8">The sequence shown here is derived from an EMBL/GenBank/DDBJ whole genome shotgun (WGS) entry which is preliminary data.</text>
</comment>
<keyword evidence="5 6" id="KW-0472">Membrane</keyword>
<name>A0AAP4BNC6_9CORY</name>
<accession>A0AAP4BNC6</accession>
<dbReference type="RefSeq" id="WP_024272854.1">
    <property type="nucleotide sequence ID" value="NZ_CP100362.1"/>
</dbReference>
<sequence>MKSTVGKWLRWILPLAVLVVMGIFFRDELDFLSDGFRTLRHAQPWPLVVVFITFAFSLLAMAEVMRKLFVAGGVPVSFKECNNIVFASNAWSTTLPGGPAFAAILTYKVQRAWGASVVLCGWFFVLSSAISTLWVVLIGFTGVFFWGADVALWSLVVSLALMLGLCGGLYWASCNTRTVGRWIKNLPWKKTDKLVKHVNKLDQVSLNLGQFSWVTLMAFFNRAFDAVALWACAWAVTGNMPSFWPADDHTTIMGISVAFITAKLAGSAQITPAGVGTVEIAIITALVATGMTAVDATGTVLVYRLITFVFYSAIGWVIYFAYYARKGMSYAALRQTDSEETSDVK</sequence>
<feature type="transmembrane region" description="Helical" evidence="6">
    <location>
        <begin position="45"/>
        <end position="62"/>
    </location>
</feature>
<feature type="transmembrane region" description="Helical" evidence="6">
    <location>
        <begin position="152"/>
        <end position="172"/>
    </location>
</feature>
<dbReference type="Pfam" id="PF03706">
    <property type="entry name" value="LPG_synthase_TM"/>
    <property type="match status" value="1"/>
</dbReference>
<dbReference type="Proteomes" id="UP001224412">
    <property type="component" value="Unassembled WGS sequence"/>
</dbReference>
<comment type="subcellular location">
    <subcellularLocation>
        <location evidence="1">Cell membrane</location>
        <topology evidence="1">Multi-pass membrane protein</topology>
    </subcellularLocation>
</comment>
<dbReference type="EMBL" id="JASNUQ010000011">
    <property type="protein sequence ID" value="MDK4290560.1"/>
    <property type="molecule type" value="Genomic_DNA"/>
</dbReference>
<evidence type="ECO:0000313" key="8">
    <source>
        <dbReference type="EMBL" id="MDK4306094.1"/>
    </source>
</evidence>
<feature type="transmembrane region" description="Helical" evidence="6">
    <location>
        <begin position="300"/>
        <end position="324"/>
    </location>
</feature>
<feature type="transmembrane region" description="Helical" evidence="6">
    <location>
        <begin position="213"/>
        <end position="237"/>
    </location>
</feature>